<dbReference type="GO" id="GO:0005524">
    <property type="term" value="F:ATP binding"/>
    <property type="evidence" value="ECO:0007669"/>
    <property type="project" value="InterPro"/>
</dbReference>
<reference evidence="2" key="1">
    <citation type="submission" date="2023-07" db="EMBL/GenBank/DDBJ databases">
        <authorList>
            <consortium name="AG Swart"/>
            <person name="Singh M."/>
            <person name="Singh A."/>
            <person name="Seah K."/>
            <person name="Emmerich C."/>
        </authorList>
    </citation>
    <scope>NUCLEOTIDE SEQUENCE</scope>
    <source>
        <strain evidence="2">DP1</strain>
    </source>
</reference>
<proteinExistence type="predicted"/>
<name>A0AAD1UKT4_EUPCR</name>
<dbReference type="PANTHER" id="PTHR23074">
    <property type="entry name" value="AAA DOMAIN-CONTAINING"/>
    <property type="match status" value="1"/>
</dbReference>
<gene>
    <name evidence="2" type="ORF">ECRASSUSDP1_LOCUS10405</name>
</gene>
<dbReference type="Proteomes" id="UP001295684">
    <property type="component" value="Unassembled WGS sequence"/>
</dbReference>
<dbReference type="AlphaFoldDB" id="A0AAD1UKT4"/>
<evidence type="ECO:0000313" key="3">
    <source>
        <dbReference type="Proteomes" id="UP001295684"/>
    </source>
</evidence>
<accession>A0AAD1UKT4</accession>
<dbReference type="PANTHER" id="PTHR23074:SF83">
    <property type="entry name" value="VACUOLAR PROTEIN SORTING-ASSOCIATED PROTEIN 4A"/>
    <property type="match status" value="1"/>
</dbReference>
<evidence type="ECO:0000259" key="1">
    <source>
        <dbReference type="Pfam" id="PF00004"/>
    </source>
</evidence>
<protein>
    <recommendedName>
        <fullName evidence="1">ATPase AAA-type core domain-containing protein</fullName>
    </recommendedName>
</protein>
<organism evidence="2 3">
    <name type="scientific">Euplotes crassus</name>
    <dbReference type="NCBI Taxonomy" id="5936"/>
    <lineage>
        <taxon>Eukaryota</taxon>
        <taxon>Sar</taxon>
        <taxon>Alveolata</taxon>
        <taxon>Ciliophora</taxon>
        <taxon>Intramacronucleata</taxon>
        <taxon>Spirotrichea</taxon>
        <taxon>Hypotrichia</taxon>
        <taxon>Euplotida</taxon>
        <taxon>Euplotidae</taxon>
        <taxon>Moneuplotes</taxon>
    </lineage>
</organism>
<keyword evidence="3" id="KW-1185">Reference proteome</keyword>
<dbReference type="EMBL" id="CAMPGE010010260">
    <property type="protein sequence ID" value="CAI2369108.1"/>
    <property type="molecule type" value="Genomic_DNA"/>
</dbReference>
<dbReference type="InterPro" id="IPR003959">
    <property type="entry name" value="ATPase_AAA_core"/>
</dbReference>
<comment type="caution">
    <text evidence="2">The sequence shown here is derived from an EMBL/GenBank/DDBJ whole genome shotgun (WGS) entry which is preliminary data.</text>
</comment>
<dbReference type="SUPFAM" id="SSF52540">
    <property type="entry name" value="P-loop containing nucleoside triphosphate hydrolases"/>
    <property type="match status" value="1"/>
</dbReference>
<evidence type="ECO:0000313" key="2">
    <source>
        <dbReference type="EMBL" id="CAI2369108.1"/>
    </source>
</evidence>
<feature type="domain" description="ATPase AAA-type core" evidence="1">
    <location>
        <begin position="70"/>
        <end position="199"/>
    </location>
</feature>
<sequence length="250" mass="28823">MEEESKSPPNILSDNPNEYQSADILGTFDKVQNKEKQPLGYIIGQEEGKRDLLEGITLLQESPHLWPKTLLLYGPKGSGKDYLIEMVVKEADCRVVAIDCPKSEEEWNTIRPDESQTFEEWMISTYVENSDETNKIIVIRNIENLTVDPDECIRRACTQFLIITGGIPDPPHYITILTTESPWDVRDSIVRKANKRIYCKLPNRDERLSMLKNDVPNLESFFTPEEIEKILDSTEDYGYSDISQQYLKKT</sequence>
<dbReference type="InterPro" id="IPR050304">
    <property type="entry name" value="MT-severing_AAA_ATPase"/>
</dbReference>
<dbReference type="GO" id="GO:0016887">
    <property type="term" value="F:ATP hydrolysis activity"/>
    <property type="evidence" value="ECO:0007669"/>
    <property type="project" value="InterPro"/>
</dbReference>
<dbReference type="InterPro" id="IPR027417">
    <property type="entry name" value="P-loop_NTPase"/>
</dbReference>
<dbReference type="Gene3D" id="3.40.50.300">
    <property type="entry name" value="P-loop containing nucleotide triphosphate hydrolases"/>
    <property type="match status" value="1"/>
</dbReference>
<dbReference type="Pfam" id="PF00004">
    <property type="entry name" value="AAA"/>
    <property type="match status" value="1"/>
</dbReference>